<comment type="caution">
    <text evidence="2">The sequence shown here is derived from an EMBL/GenBank/DDBJ whole genome shotgun (WGS) entry which is preliminary data.</text>
</comment>
<dbReference type="Gene3D" id="3.40.630.30">
    <property type="match status" value="1"/>
</dbReference>
<dbReference type="Pfam" id="PF00583">
    <property type="entry name" value="Acetyltransf_1"/>
    <property type="match status" value="1"/>
</dbReference>
<evidence type="ECO:0000313" key="3">
    <source>
        <dbReference type="Proteomes" id="UP000292985"/>
    </source>
</evidence>
<dbReference type="RefSeq" id="WP_130097706.1">
    <property type="nucleotide sequence ID" value="NZ_RCYA01000004.1"/>
</dbReference>
<dbReference type="InterPro" id="IPR016181">
    <property type="entry name" value="Acyl_CoA_acyltransferase"/>
</dbReference>
<evidence type="ECO:0000259" key="1">
    <source>
        <dbReference type="Pfam" id="PF00583"/>
    </source>
</evidence>
<accession>A0ABY0HWM5</accession>
<protein>
    <submittedName>
        <fullName evidence="2">GNAT family N-acetyltransferase</fullName>
    </submittedName>
</protein>
<dbReference type="SUPFAM" id="SSF55729">
    <property type="entry name" value="Acyl-CoA N-acyltransferases (Nat)"/>
    <property type="match status" value="1"/>
</dbReference>
<organism evidence="2 3">
    <name type="scientific">Citrobacter amalonaticus</name>
    <dbReference type="NCBI Taxonomy" id="35703"/>
    <lineage>
        <taxon>Bacteria</taxon>
        <taxon>Pseudomonadati</taxon>
        <taxon>Pseudomonadota</taxon>
        <taxon>Gammaproteobacteria</taxon>
        <taxon>Enterobacterales</taxon>
        <taxon>Enterobacteriaceae</taxon>
        <taxon>Citrobacter</taxon>
    </lineage>
</organism>
<gene>
    <name evidence="2" type="ORF">EAJ18_11765</name>
</gene>
<proteinExistence type="predicted"/>
<dbReference type="InterPro" id="IPR000182">
    <property type="entry name" value="GNAT_dom"/>
</dbReference>
<keyword evidence="3" id="KW-1185">Reference proteome</keyword>
<reference evidence="2 3" key="1">
    <citation type="journal article" date="2019" name="Science, e1252229">
        <title>Invertible promoters mediate bacterial phase variation, antibiotic resistance, and host adaptation in the gut.</title>
        <authorList>
            <person name="Jiang X."/>
            <person name="Hall A.B."/>
            <person name="Arthur T.D."/>
            <person name="Plichta D.R."/>
            <person name="Covington C.T."/>
            <person name="Poyet M."/>
            <person name="Crothers J."/>
            <person name="Moses P.L."/>
            <person name="Tolonen A.C."/>
            <person name="Vlamakis H."/>
            <person name="Alm E.J."/>
            <person name="Xavier R.J."/>
        </authorList>
    </citation>
    <scope>NUCLEOTIDE SEQUENCE [LARGE SCALE GENOMIC DNA]</scope>
    <source>
        <strain evidence="3">ca_0067</strain>
    </source>
</reference>
<dbReference type="EMBL" id="RCYA01000004">
    <property type="protein sequence ID" value="RYT43745.1"/>
    <property type="molecule type" value="Genomic_DNA"/>
</dbReference>
<sequence>MSEFYTEYATLADIPFLMAEFEDGARRGHFSREFLSSKSNKVFEKQIREAIRTNQEGKYSGHFIYIVMRDSDDTRAGIIWLCAALDPSGAPCLELRAVSIIRELQGKGYGSKVVTEMLESNPSHAIMAKCYHKSTRMADMLKRRGFRLIDTSPSGTQLLYRDPQ</sequence>
<feature type="domain" description="N-acetyltransferase" evidence="1">
    <location>
        <begin position="60"/>
        <end position="146"/>
    </location>
</feature>
<evidence type="ECO:0000313" key="2">
    <source>
        <dbReference type="EMBL" id="RYT43745.1"/>
    </source>
</evidence>
<dbReference type="Proteomes" id="UP000292985">
    <property type="component" value="Unassembled WGS sequence"/>
</dbReference>
<name>A0ABY0HWM5_CITAM</name>